<feature type="transmembrane region" description="Helical" evidence="6">
    <location>
        <begin position="241"/>
        <end position="259"/>
    </location>
</feature>
<dbReference type="InterPro" id="IPR050638">
    <property type="entry name" value="AA-Vitamin_Transporters"/>
</dbReference>
<feature type="domain" description="EamA" evidence="7">
    <location>
        <begin position="6"/>
        <end position="135"/>
    </location>
</feature>
<feature type="transmembrane region" description="Helical" evidence="6">
    <location>
        <begin position="64"/>
        <end position="86"/>
    </location>
</feature>
<gene>
    <name evidence="8" type="ORF">E5R92_06530</name>
</gene>
<feature type="transmembrane region" description="Helical" evidence="6">
    <location>
        <begin position="35"/>
        <end position="52"/>
    </location>
</feature>
<comment type="subcellular location">
    <subcellularLocation>
        <location evidence="1">Membrane</location>
        <topology evidence="1">Multi-pass membrane protein</topology>
    </subcellularLocation>
</comment>
<keyword evidence="9" id="KW-1185">Reference proteome</keyword>
<protein>
    <submittedName>
        <fullName evidence="8">DMT family transporter</fullName>
    </submittedName>
</protein>
<name>A0A6H1Q4Z5_9PROT</name>
<feature type="domain" description="EamA" evidence="7">
    <location>
        <begin position="145"/>
        <end position="281"/>
    </location>
</feature>
<feature type="transmembrane region" description="Helical" evidence="6">
    <location>
        <begin position="144"/>
        <end position="162"/>
    </location>
</feature>
<evidence type="ECO:0000256" key="3">
    <source>
        <dbReference type="ARBA" id="ARBA00022692"/>
    </source>
</evidence>
<dbReference type="Pfam" id="PF00892">
    <property type="entry name" value="EamA"/>
    <property type="match status" value="2"/>
</dbReference>
<feature type="transmembrane region" description="Helical" evidence="6">
    <location>
        <begin position="121"/>
        <end position="138"/>
    </location>
</feature>
<evidence type="ECO:0000259" key="7">
    <source>
        <dbReference type="Pfam" id="PF00892"/>
    </source>
</evidence>
<dbReference type="PANTHER" id="PTHR32322:SF2">
    <property type="entry name" value="EAMA DOMAIN-CONTAINING PROTEIN"/>
    <property type="match status" value="1"/>
</dbReference>
<evidence type="ECO:0000313" key="8">
    <source>
        <dbReference type="EMBL" id="QIZ21433.1"/>
    </source>
</evidence>
<keyword evidence="5 6" id="KW-0472">Membrane</keyword>
<dbReference type="SUPFAM" id="SSF103481">
    <property type="entry name" value="Multidrug resistance efflux transporter EmrE"/>
    <property type="match status" value="2"/>
</dbReference>
<evidence type="ECO:0000256" key="2">
    <source>
        <dbReference type="ARBA" id="ARBA00007362"/>
    </source>
</evidence>
<dbReference type="GO" id="GO:0016020">
    <property type="term" value="C:membrane"/>
    <property type="evidence" value="ECO:0007669"/>
    <property type="project" value="UniProtKB-SubCell"/>
</dbReference>
<evidence type="ECO:0000256" key="5">
    <source>
        <dbReference type="ARBA" id="ARBA00023136"/>
    </source>
</evidence>
<dbReference type="RefSeq" id="WP_168607290.1">
    <property type="nucleotide sequence ID" value="NZ_CP038852.1"/>
</dbReference>
<feature type="transmembrane region" description="Helical" evidence="6">
    <location>
        <begin position="92"/>
        <end position="112"/>
    </location>
</feature>
<dbReference type="PANTHER" id="PTHR32322">
    <property type="entry name" value="INNER MEMBRANE TRANSPORTER"/>
    <property type="match status" value="1"/>
</dbReference>
<keyword evidence="4 6" id="KW-1133">Transmembrane helix</keyword>
<feature type="transmembrane region" description="Helical" evidence="6">
    <location>
        <begin position="213"/>
        <end position="232"/>
    </location>
</feature>
<dbReference type="Proteomes" id="UP000501094">
    <property type="component" value="Chromosome"/>
</dbReference>
<comment type="similarity">
    <text evidence="2">Belongs to the EamA transporter family.</text>
</comment>
<evidence type="ECO:0000256" key="6">
    <source>
        <dbReference type="SAM" id="Phobius"/>
    </source>
</evidence>
<keyword evidence="3 6" id="KW-0812">Transmembrane</keyword>
<dbReference type="KEGG" id="peg:E5R92_06530"/>
<accession>A0A6H1Q4Z5</accession>
<reference evidence="8 9" key="1">
    <citation type="journal article" date="2020" name="Nat. Microbiol.">
        <title>Lysogenic host-virus interactions in SAR11 marine bacteria.</title>
        <authorList>
            <person name="Morris R.M."/>
            <person name="Cain K.R."/>
            <person name="Hvorecny K.L."/>
            <person name="Kollman J.M."/>
        </authorList>
    </citation>
    <scope>NUCLEOTIDE SEQUENCE [LARGE SCALE GENOMIC DNA]</scope>
    <source>
        <strain evidence="8 9">NP1</strain>
    </source>
</reference>
<evidence type="ECO:0000313" key="9">
    <source>
        <dbReference type="Proteomes" id="UP000501094"/>
    </source>
</evidence>
<dbReference type="InterPro" id="IPR037185">
    <property type="entry name" value="EmrE-like"/>
</dbReference>
<dbReference type="AlphaFoldDB" id="A0A6H1Q4Z5"/>
<feature type="transmembrane region" description="Helical" evidence="6">
    <location>
        <begin position="265"/>
        <end position="282"/>
    </location>
</feature>
<dbReference type="InterPro" id="IPR000620">
    <property type="entry name" value="EamA_dom"/>
</dbReference>
<sequence>MPFKHLLILLFIAIAYGSAFPITKLALNDSIPPILMASLRMGIVLILLIPFWKFRIPEKKYMPSLIAFSISMGVMVYVFMTLSLYYSSIISPVIVGSQLAIPFGVMASSIMLNENISSKKWILIFTSFVGILIIFFDPKLANNLLGLFYAALMALSFGLAQVYSRQLKDLDVSLTNAFTGLFGFIILLILSFFIEGDAITNIKSININTWLLIFYQAVVVSLGAHLLMFYLYKFYTVGQIFPSYSLFPIFGIGLTFLIFGEIPTILFLIGGIIVLGSVYLLHKIR</sequence>
<feature type="transmembrane region" description="Helical" evidence="6">
    <location>
        <begin position="174"/>
        <end position="193"/>
    </location>
</feature>
<organism evidence="8 9">
    <name type="scientific">Candidatus Pelagibacter giovannonii</name>
    <dbReference type="NCBI Taxonomy" id="2563896"/>
    <lineage>
        <taxon>Bacteria</taxon>
        <taxon>Pseudomonadati</taxon>
        <taxon>Pseudomonadota</taxon>
        <taxon>Alphaproteobacteria</taxon>
        <taxon>Candidatus Pelagibacterales</taxon>
        <taxon>Candidatus Pelagibacteraceae</taxon>
        <taxon>Candidatus Pelagibacter</taxon>
    </lineage>
</organism>
<evidence type="ECO:0000256" key="4">
    <source>
        <dbReference type="ARBA" id="ARBA00022989"/>
    </source>
</evidence>
<proteinExistence type="inferred from homology"/>
<dbReference type="EMBL" id="CP038852">
    <property type="protein sequence ID" value="QIZ21433.1"/>
    <property type="molecule type" value="Genomic_DNA"/>
</dbReference>
<evidence type="ECO:0000256" key="1">
    <source>
        <dbReference type="ARBA" id="ARBA00004141"/>
    </source>
</evidence>